<dbReference type="AlphaFoldDB" id="A0A506UGP6"/>
<dbReference type="Gene3D" id="3.30.300.90">
    <property type="entry name" value="BolA-like"/>
    <property type="match status" value="1"/>
</dbReference>
<reference evidence="2 3" key="1">
    <citation type="submission" date="2019-06" db="EMBL/GenBank/DDBJ databases">
        <authorList>
            <person name="Li M."/>
        </authorList>
    </citation>
    <scope>NUCLEOTIDE SEQUENCE [LARGE SCALE GENOMIC DNA]</scope>
    <source>
        <strain evidence="2 3">BGMRC2036</strain>
    </source>
</reference>
<dbReference type="Proteomes" id="UP000318801">
    <property type="component" value="Unassembled WGS sequence"/>
</dbReference>
<dbReference type="Pfam" id="PF01722">
    <property type="entry name" value="BolA"/>
    <property type="match status" value="1"/>
</dbReference>
<dbReference type="EMBL" id="VHLG01000002">
    <property type="protein sequence ID" value="TPW32615.1"/>
    <property type="molecule type" value="Genomic_DNA"/>
</dbReference>
<dbReference type="InterPro" id="IPR036065">
    <property type="entry name" value="BolA-like_sf"/>
</dbReference>
<evidence type="ECO:0000313" key="2">
    <source>
        <dbReference type="EMBL" id="TPW32615.1"/>
    </source>
</evidence>
<keyword evidence="3" id="KW-1185">Reference proteome</keyword>
<accession>A0A506UGP6</accession>
<dbReference type="RefSeq" id="WP_141148122.1">
    <property type="nucleotide sequence ID" value="NZ_VHLG01000002.1"/>
</dbReference>
<evidence type="ECO:0000313" key="3">
    <source>
        <dbReference type="Proteomes" id="UP000318801"/>
    </source>
</evidence>
<evidence type="ECO:0000256" key="1">
    <source>
        <dbReference type="RuleBase" id="RU003860"/>
    </source>
</evidence>
<dbReference type="InterPro" id="IPR002634">
    <property type="entry name" value="BolA"/>
</dbReference>
<name>A0A506UGP6_9HYPH</name>
<dbReference type="PANTHER" id="PTHR46230">
    <property type="match status" value="1"/>
</dbReference>
<proteinExistence type="inferred from homology"/>
<dbReference type="GO" id="GO:0016226">
    <property type="term" value="P:iron-sulfur cluster assembly"/>
    <property type="evidence" value="ECO:0007669"/>
    <property type="project" value="TreeGrafter"/>
</dbReference>
<protein>
    <submittedName>
        <fullName evidence="2">BolA family transcriptional regulator</fullName>
    </submittedName>
</protein>
<dbReference type="OrthoDB" id="9811118at2"/>
<organism evidence="2 3">
    <name type="scientific">Martelella alba</name>
    <dbReference type="NCBI Taxonomy" id="2590451"/>
    <lineage>
        <taxon>Bacteria</taxon>
        <taxon>Pseudomonadati</taxon>
        <taxon>Pseudomonadota</taxon>
        <taxon>Alphaproteobacteria</taxon>
        <taxon>Hyphomicrobiales</taxon>
        <taxon>Aurantimonadaceae</taxon>
        <taxon>Martelella</taxon>
    </lineage>
</organism>
<gene>
    <name evidence="2" type="ORF">FJU08_03665</name>
</gene>
<sequence>MSAKTAIEEKLQGLFNPERLVLVDESERHAGHFHEPDAPEITHLRVRIVSSRFEGMSRIARHRAVNEALQEEIAAGLHALAIEAAAPGEATRW</sequence>
<dbReference type="SUPFAM" id="SSF82657">
    <property type="entry name" value="BolA-like"/>
    <property type="match status" value="1"/>
</dbReference>
<comment type="caution">
    <text evidence="2">The sequence shown here is derived from an EMBL/GenBank/DDBJ whole genome shotgun (WGS) entry which is preliminary data.</text>
</comment>
<comment type="similarity">
    <text evidence="1">Belongs to the BolA/IbaG family.</text>
</comment>
<dbReference type="PIRSF" id="PIRSF003113">
    <property type="entry name" value="BolA"/>
    <property type="match status" value="1"/>
</dbReference>
<dbReference type="PANTHER" id="PTHR46230:SF7">
    <property type="entry name" value="BOLA-LIKE PROTEIN 1"/>
    <property type="match status" value="1"/>
</dbReference>